<dbReference type="InterPro" id="IPR027396">
    <property type="entry name" value="DsrEFH-like"/>
</dbReference>
<evidence type="ECO:0008006" key="4">
    <source>
        <dbReference type="Google" id="ProtNLM"/>
    </source>
</evidence>
<keyword evidence="1" id="KW-0812">Transmembrane</keyword>
<comment type="caution">
    <text evidence="2">The sequence shown here is derived from an EMBL/GenBank/DDBJ whole genome shotgun (WGS) entry which is preliminary data.</text>
</comment>
<gene>
    <name evidence="2" type="ORF">GCM10011505_36630</name>
</gene>
<protein>
    <recommendedName>
        <fullName evidence="4">Peroxiredoxin family protein</fullName>
    </recommendedName>
</protein>
<dbReference type="RefSeq" id="WP_188580523.1">
    <property type="nucleotide sequence ID" value="NZ_BMDZ01000050.1"/>
</dbReference>
<evidence type="ECO:0000313" key="2">
    <source>
        <dbReference type="EMBL" id="GGB52277.1"/>
    </source>
</evidence>
<sequence length="157" mass="15860">MPDGEVTPAGGPVTGLILQSGAVDRVHYGLAMAAAALALSTPVVLFFTNAALLSLRAAGPDGRPGWADAPLGADLIAAGIATDAAGYDAGLTSRGAAGIEDLIEAVSELGGRFMICEMGLRAIGLDRTALRTDIGFEEGGLVTLYRILGPDGRLVVI</sequence>
<accession>A0ABQ1ITU7</accession>
<dbReference type="SUPFAM" id="SSF75169">
    <property type="entry name" value="DsrEFH-like"/>
    <property type="match status" value="1"/>
</dbReference>
<proteinExistence type="predicted"/>
<dbReference type="Proteomes" id="UP000603352">
    <property type="component" value="Unassembled WGS sequence"/>
</dbReference>
<organism evidence="2 3">
    <name type="scientific">Tistrella bauzanensis</name>
    <dbReference type="NCBI Taxonomy" id="657419"/>
    <lineage>
        <taxon>Bacteria</taxon>
        <taxon>Pseudomonadati</taxon>
        <taxon>Pseudomonadota</taxon>
        <taxon>Alphaproteobacteria</taxon>
        <taxon>Geminicoccales</taxon>
        <taxon>Geminicoccaceae</taxon>
        <taxon>Tistrella</taxon>
    </lineage>
</organism>
<name>A0ABQ1ITU7_9PROT</name>
<keyword evidence="1" id="KW-0472">Membrane</keyword>
<evidence type="ECO:0000256" key="1">
    <source>
        <dbReference type="SAM" id="Phobius"/>
    </source>
</evidence>
<keyword evidence="3" id="KW-1185">Reference proteome</keyword>
<evidence type="ECO:0000313" key="3">
    <source>
        <dbReference type="Proteomes" id="UP000603352"/>
    </source>
</evidence>
<dbReference type="Gene3D" id="3.40.1260.10">
    <property type="entry name" value="DsrEFH-like"/>
    <property type="match status" value="1"/>
</dbReference>
<reference evidence="3" key="1">
    <citation type="journal article" date="2019" name="Int. J. Syst. Evol. Microbiol.">
        <title>The Global Catalogue of Microorganisms (GCM) 10K type strain sequencing project: providing services to taxonomists for standard genome sequencing and annotation.</title>
        <authorList>
            <consortium name="The Broad Institute Genomics Platform"/>
            <consortium name="The Broad Institute Genome Sequencing Center for Infectious Disease"/>
            <person name="Wu L."/>
            <person name="Ma J."/>
        </authorList>
    </citation>
    <scope>NUCLEOTIDE SEQUENCE [LARGE SCALE GENOMIC DNA]</scope>
    <source>
        <strain evidence="3">CGMCC 1.10188</strain>
    </source>
</reference>
<dbReference type="EMBL" id="BMDZ01000050">
    <property type="protein sequence ID" value="GGB52277.1"/>
    <property type="molecule type" value="Genomic_DNA"/>
</dbReference>
<keyword evidence="1" id="KW-1133">Transmembrane helix</keyword>
<feature type="transmembrane region" description="Helical" evidence="1">
    <location>
        <begin position="26"/>
        <end position="47"/>
    </location>
</feature>